<evidence type="ECO:0000259" key="5">
    <source>
        <dbReference type="PROSITE" id="PS50053"/>
    </source>
</evidence>
<proteinExistence type="predicted"/>
<keyword evidence="1" id="KW-0479">Metal-binding</keyword>
<dbReference type="InterPro" id="IPR001876">
    <property type="entry name" value="Znf_RanBP2"/>
</dbReference>
<sequence length="737" mass="84219">MELAAYSKCRIQYRPDNQQLPEINYSDRSIIELRQYDFADYSIRGVDVDNNKLEIFNIPFRKPDQYKRRNGINQPDEIRGSRGIYFLWLFPQTIKKFHEALDVCIEQLNMISANDSNSQSSNEDTDEESNISDDTKIPYEMTGDEIDIPAINVVPAKELLLDTQRLSKYIQEGDEIAAARLASQFAAQNIRLQAKALQKQNDEASFTIQVQLDGDEYGIDQNGGKFPIDVFRFTKVRELRAAFEFAYQYPPSNQYFFVNGCLAHDDSTMKDLNVGPNSLFILFVLSYARTFNRTTTTDSSSTVAPVSAHWECADCHSYNPSARRACKACRRLRQDLLDQCLKDSKPESASVEPKPTRIATNHIESNSFKTRKTKPTPNWYCVICSHHNCNNDSAPTCADCGSIFMTNIEYLNFVHEQEKEFLRYQEVSKGFQEYSKIVNEDLRQQATNADYAHVVTTRELLLDTQRLSKYIQEGDENAAAQLATQFASQNIRLQAKAFRKENDEASFAIQVQLDGDEYGIDQNGGKFPIDVFRFTKVRELRAAFEFAYQYPPSNQYLFVNGCLAHDDSTMKDLNVGPNSLFILFVLSYPRTFNRTTTTDSSSTVAPVSSYWECTDCHSYNPSTRRACKACRRLRQDLLDQCLKDSKPESTSVEPKPTRIATNHIESNYSSATATTKPTPNWYCVICSHHNCNNDSAPTCAGCGSIFMTNIEYLNFVHEQEKQLLRYQEDSKAFREDL</sequence>
<feature type="non-terminal residue" evidence="7">
    <location>
        <position position="737"/>
    </location>
</feature>
<dbReference type="Gene3D" id="3.10.20.90">
    <property type="entry name" value="Phosphatidylinositol 3-kinase Catalytic Subunit, Chain A, domain 1"/>
    <property type="match status" value="2"/>
</dbReference>
<dbReference type="InterPro" id="IPR000626">
    <property type="entry name" value="Ubiquitin-like_dom"/>
</dbReference>
<dbReference type="GO" id="GO:0008270">
    <property type="term" value="F:zinc ion binding"/>
    <property type="evidence" value="ECO:0007669"/>
    <property type="project" value="UniProtKB-KW"/>
</dbReference>
<dbReference type="Pfam" id="PF00240">
    <property type="entry name" value="ubiquitin"/>
    <property type="match status" value="2"/>
</dbReference>
<reference evidence="7" key="1">
    <citation type="submission" date="2021-02" db="EMBL/GenBank/DDBJ databases">
        <authorList>
            <person name="Nowell W R."/>
        </authorList>
    </citation>
    <scope>NUCLEOTIDE SEQUENCE</scope>
</reference>
<dbReference type="SUPFAM" id="SSF90209">
    <property type="entry name" value="Ran binding protein zinc finger-like"/>
    <property type="match status" value="2"/>
</dbReference>
<dbReference type="SMART" id="SM00547">
    <property type="entry name" value="ZnF_RBZ"/>
    <property type="match status" value="2"/>
</dbReference>
<feature type="domain" description="Ubiquitin-like" evidence="5">
    <location>
        <begin position="537"/>
        <end position="585"/>
    </location>
</feature>
<evidence type="ECO:0000256" key="2">
    <source>
        <dbReference type="ARBA" id="ARBA00022771"/>
    </source>
</evidence>
<comment type="caution">
    <text evidence="7">The sequence shown here is derived from an EMBL/GenBank/DDBJ whole genome shotgun (WGS) entry which is preliminary data.</text>
</comment>
<accession>A0A819EPH9</accession>
<dbReference type="InterPro" id="IPR029071">
    <property type="entry name" value="Ubiquitin-like_domsf"/>
</dbReference>
<dbReference type="Proteomes" id="UP000663866">
    <property type="component" value="Unassembled WGS sequence"/>
</dbReference>
<protein>
    <submittedName>
        <fullName evidence="7">Uncharacterized protein</fullName>
    </submittedName>
</protein>
<evidence type="ECO:0000313" key="8">
    <source>
        <dbReference type="Proteomes" id="UP000663866"/>
    </source>
</evidence>
<dbReference type="SUPFAM" id="SSF54236">
    <property type="entry name" value="Ubiquitin-like"/>
    <property type="match status" value="2"/>
</dbReference>
<evidence type="ECO:0000256" key="4">
    <source>
        <dbReference type="PROSITE-ProRule" id="PRU00322"/>
    </source>
</evidence>
<evidence type="ECO:0000313" key="7">
    <source>
        <dbReference type="EMBL" id="CAF3854113.1"/>
    </source>
</evidence>
<evidence type="ECO:0000256" key="3">
    <source>
        <dbReference type="ARBA" id="ARBA00022833"/>
    </source>
</evidence>
<dbReference type="Gene3D" id="2.30.30.380">
    <property type="entry name" value="Zn-finger domain of Sec23/24"/>
    <property type="match status" value="2"/>
</dbReference>
<dbReference type="GO" id="GO:0005654">
    <property type="term" value="C:nucleoplasm"/>
    <property type="evidence" value="ECO:0007669"/>
    <property type="project" value="TreeGrafter"/>
</dbReference>
<keyword evidence="3" id="KW-0862">Zinc</keyword>
<dbReference type="GO" id="GO:0043130">
    <property type="term" value="F:ubiquitin binding"/>
    <property type="evidence" value="ECO:0007669"/>
    <property type="project" value="TreeGrafter"/>
</dbReference>
<feature type="domain" description="RanBP2-type" evidence="6">
    <location>
        <begin position="306"/>
        <end position="335"/>
    </location>
</feature>
<dbReference type="PROSITE" id="PS01358">
    <property type="entry name" value="ZF_RANBP2_1"/>
    <property type="match status" value="2"/>
</dbReference>
<dbReference type="EMBL" id="CAJOBG010000755">
    <property type="protein sequence ID" value="CAF3854113.1"/>
    <property type="molecule type" value="Genomic_DNA"/>
</dbReference>
<evidence type="ECO:0000259" key="6">
    <source>
        <dbReference type="PROSITE" id="PS50199"/>
    </source>
</evidence>
<keyword evidence="2 4" id="KW-0863">Zinc-finger</keyword>
<dbReference type="CDD" id="cd17039">
    <property type="entry name" value="Ubl_ubiquitin_like"/>
    <property type="match status" value="2"/>
</dbReference>
<gene>
    <name evidence="7" type="ORF">OVN521_LOCUS7009</name>
</gene>
<dbReference type="PANTHER" id="PTHR10621:SF61">
    <property type="entry name" value="UBIQUITIN FAMILY PROTEIN"/>
    <property type="match status" value="1"/>
</dbReference>
<dbReference type="GO" id="GO:0031593">
    <property type="term" value="F:polyubiquitin modification-dependent protein binding"/>
    <property type="evidence" value="ECO:0007669"/>
    <property type="project" value="TreeGrafter"/>
</dbReference>
<keyword evidence="8" id="KW-1185">Reference proteome</keyword>
<dbReference type="GO" id="GO:0070628">
    <property type="term" value="F:proteasome binding"/>
    <property type="evidence" value="ECO:0007669"/>
    <property type="project" value="TreeGrafter"/>
</dbReference>
<name>A0A819EPH9_9BILA</name>
<dbReference type="PANTHER" id="PTHR10621">
    <property type="entry name" value="UV EXCISION REPAIR PROTEIN RAD23"/>
    <property type="match status" value="1"/>
</dbReference>
<feature type="domain" description="RanBP2-type" evidence="6">
    <location>
        <begin position="607"/>
        <end position="636"/>
    </location>
</feature>
<dbReference type="PROSITE" id="PS50053">
    <property type="entry name" value="UBIQUITIN_2"/>
    <property type="match status" value="1"/>
</dbReference>
<evidence type="ECO:0000256" key="1">
    <source>
        <dbReference type="ARBA" id="ARBA00022723"/>
    </source>
</evidence>
<dbReference type="AlphaFoldDB" id="A0A819EPH9"/>
<dbReference type="InterPro" id="IPR036443">
    <property type="entry name" value="Znf_RanBP2_sf"/>
</dbReference>
<dbReference type="GO" id="GO:0005829">
    <property type="term" value="C:cytosol"/>
    <property type="evidence" value="ECO:0007669"/>
    <property type="project" value="TreeGrafter"/>
</dbReference>
<organism evidence="7 8">
    <name type="scientific">Rotaria magnacalcarata</name>
    <dbReference type="NCBI Taxonomy" id="392030"/>
    <lineage>
        <taxon>Eukaryota</taxon>
        <taxon>Metazoa</taxon>
        <taxon>Spiralia</taxon>
        <taxon>Gnathifera</taxon>
        <taxon>Rotifera</taxon>
        <taxon>Eurotatoria</taxon>
        <taxon>Bdelloidea</taxon>
        <taxon>Philodinida</taxon>
        <taxon>Philodinidae</taxon>
        <taxon>Rotaria</taxon>
    </lineage>
</organism>
<dbReference type="PROSITE" id="PS50199">
    <property type="entry name" value="ZF_RANBP2_2"/>
    <property type="match status" value="2"/>
</dbReference>
<dbReference type="GO" id="GO:0043161">
    <property type="term" value="P:proteasome-mediated ubiquitin-dependent protein catabolic process"/>
    <property type="evidence" value="ECO:0007669"/>
    <property type="project" value="TreeGrafter"/>
</dbReference>